<keyword evidence="2" id="KW-0472">Membrane</keyword>
<protein>
    <submittedName>
        <fullName evidence="3">Uncharacterized protein</fullName>
    </submittedName>
</protein>
<feature type="compositionally biased region" description="Basic and acidic residues" evidence="1">
    <location>
        <begin position="159"/>
        <end position="170"/>
    </location>
</feature>
<keyword evidence="2" id="KW-1133">Transmembrane helix</keyword>
<feature type="region of interest" description="Disordered" evidence="1">
    <location>
        <begin position="149"/>
        <end position="170"/>
    </location>
</feature>
<organism evidence="3 4">
    <name type="scientific">Streptomyces sp. 900129855</name>
    <dbReference type="NCBI Taxonomy" id="3155129"/>
    <lineage>
        <taxon>Bacteria</taxon>
        <taxon>Bacillati</taxon>
        <taxon>Actinomycetota</taxon>
        <taxon>Actinomycetes</taxon>
        <taxon>Kitasatosporales</taxon>
        <taxon>Streptomycetaceae</taxon>
        <taxon>Streptomyces</taxon>
    </lineage>
</organism>
<accession>A0ABV2ZB67</accession>
<keyword evidence="2" id="KW-0812">Transmembrane</keyword>
<evidence type="ECO:0000256" key="2">
    <source>
        <dbReference type="SAM" id="Phobius"/>
    </source>
</evidence>
<name>A0ABV2ZB67_9ACTN</name>
<reference evidence="3 4" key="1">
    <citation type="submission" date="2024-06" db="EMBL/GenBank/DDBJ databases">
        <title>The Natural Products Discovery Center: Release of the First 8490 Sequenced Strains for Exploring Actinobacteria Biosynthetic Diversity.</title>
        <authorList>
            <person name="Kalkreuter E."/>
            <person name="Kautsar S.A."/>
            <person name="Yang D."/>
            <person name="Bader C.D."/>
            <person name="Teijaro C.N."/>
            <person name="Fluegel L."/>
            <person name="Davis C.M."/>
            <person name="Simpson J.R."/>
            <person name="Lauterbach L."/>
            <person name="Steele A.D."/>
            <person name="Gui C."/>
            <person name="Meng S."/>
            <person name="Li G."/>
            <person name="Viehrig K."/>
            <person name="Ye F."/>
            <person name="Su P."/>
            <person name="Kiefer A.F."/>
            <person name="Nichols A."/>
            <person name="Cepeda A.J."/>
            <person name="Yan W."/>
            <person name="Fan B."/>
            <person name="Jiang Y."/>
            <person name="Adhikari A."/>
            <person name="Zheng C.-J."/>
            <person name="Schuster L."/>
            <person name="Cowan T.M."/>
            <person name="Smanski M.J."/>
            <person name="Chevrette M.G."/>
            <person name="De Carvalho L.P.S."/>
            <person name="Shen B."/>
        </authorList>
    </citation>
    <scope>NUCLEOTIDE SEQUENCE [LARGE SCALE GENOMIC DNA]</scope>
    <source>
        <strain evidence="3 4">NPDC033843</strain>
    </source>
</reference>
<dbReference type="EMBL" id="JBEZVE010000002">
    <property type="protein sequence ID" value="MEU3779801.1"/>
    <property type="molecule type" value="Genomic_DNA"/>
</dbReference>
<comment type="caution">
    <text evidence="3">The sequence shown here is derived from an EMBL/GenBank/DDBJ whole genome shotgun (WGS) entry which is preliminary data.</text>
</comment>
<gene>
    <name evidence="3" type="ORF">AB0E89_04250</name>
</gene>
<proteinExistence type="predicted"/>
<dbReference type="Proteomes" id="UP001550739">
    <property type="component" value="Unassembled WGS sequence"/>
</dbReference>
<evidence type="ECO:0000256" key="1">
    <source>
        <dbReference type="SAM" id="MobiDB-lite"/>
    </source>
</evidence>
<evidence type="ECO:0000313" key="4">
    <source>
        <dbReference type="Proteomes" id="UP001550739"/>
    </source>
</evidence>
<keyword evidence="4" id="KW-1185">Reference proteome</keyword>
<evidence type="ECO:0000313" key="3">
    <source>
        <dbReference type="EMBL" id="MEU3779801.1"/>
    </source>
</evidence>
<sequence length="362" mass="39773">MTTAPSDEAILQAVERHISEHGTSVDLSAPGAARISWHSVFEFHVHRSIEKRYEQQGKAKGSDGKVATKPTYTDLEAYPVAPPADPQTSQRTSLVLQGTIDEELCGGCVGGRNQCGACKGRGRLPCPTHVECEACHGGPDTCWECDGTGTPRTRRRRSGTRDRGPDAPKRETCKRCRSRDVACPTCLGETATPCRECDKKGSLPCEECNGAKRVEHKRCGGTGRFTVWTEGIIAHTPDTDEVILPGPQFSWLKTASLGEWRRAELTGVTEKLPDFLQDAHRRLVAPHLPAKKHEVSRRMTFRHLPIARVEVVAHPHRVYYAFPAVTGIEVARRPSRDHVKALVWTAAALAALTTVVTLTVLR</sequence>
<dbReference type="RefSeq" id="WP_361700813.1">
    <property type="nucleotide sequence ID" value="NZ_JBEZVE010000002.1"/>
</dbReference>
<feature type="transmembrane region" description="Helical" evidence="2">
    <location>
        <begin position="341"/>
        <end position="361"/>
    </location>
</feature>